<dbReference type="InterPro" id="IPR009361">
    <property type="entry name" value="Zw10_N"/>
</dbReference>
<dbReference type="GeneID" id="119746290"/>
<evidence type="ECO:0000313" key="4">
    <source>
        <dbReference type="Proteomes" id="UP000887568"/>
    </source>
</evidence>
<dbReference type="OrthoDB" id="417550at2759"/>
<dbReference type="OMA" id="FGFHEFA"/>
<protein>
    <recommendedName>
        <fullName evidence="2">Centromere/kinetochore protein zw10 N-terminal domain-containing protein</fullName>
    </recommendedName>
</protein>
<dbReference type="GO" id="GO:0000775">
    <property type="term" value="C:chromosome, centromeric region"/>
    <property type="evidence" value="ECO:0007669"/>
    <property type="project" value="InterPro"/>
</dbReference>
<dbReference type="GO" id="GO:0005634">
    <property type="term" value="C:nucleus"/>
    <property type="evidence" value="ECO:0007669"/>
    <property type="project" value="InterPro"/>
</dbReference>
<dbReference type="RefSeq" id="XP_038079079.1">
    <property type="nucleotide sequence ID" value="XM_038223151.1"/>
</dbReference>
<organism evidence="3 4">
    <name type="scientific">Patiria miniata</name>
    <name type="common">Bat star</name>
    <name type="synonym">Asterina miniata</name>
    <dbReference type="NCBI Taxonomy" id="46514"/>
    <lineage>
        <taxon>Eukaryota</taxon>
        <taxon>Metazoa</taxon>
        <taxon>Echinodermata</taxon>
        <taxon>Eleutherozoa</taxon>
        <taxon>Asterozoa</taxon>
        <taxon>Asteroidea</taxon>
        <taxon>Valvatacea</taxon>
        <taxon>Valvatida</taxon>
        <taxon>Asterinidae</taxon>
        <taxon>Patiria</taxon>
    </lineage>
</organism>
<name>A0A914BSC5_PATMI</name>
<dbReference type="AlphaFoldDB" id="A0A914BSC5"/>
<keyword evidence="1" id="KW-0175">Coiled coil</keyword>
<dbReference type="EnsemblMetazoa" id="XM_038223151.1">
    <property type="protein sequence ID" value="XP_038079079.1"/>
    <property type="gene ID" value="LOC119746290"/>
</dbReference>
<dbReference type="Pfam" id="PF06248">
    <property type="entry name" value="Zw10_N"/>
    <property type="match status" value="1"/>
</dbReference>
<dbReference type="GO" id="GO:0000278">
    <property type="term" value="P:mitotic cell cycle"/>
    <property type="evidence" value="ECO:0007669"/>
    <property type="project" value="InterPro"/>
</dbReference>
<dbReference type="Proteomes" id="UP000887568">
    <property type="component" value="Unplaced"/>
</dbReference>
<keyword evidence="4" id="KW-1185">Reference proteome</keyword>
<feature type="coiled-coil region" evidence="1">
    <location>
        <begin position="57"/>
        <end position="84"/>
    </location>
</feature>
<reference evidence="3" key="1">
    <citation type="submission" date="2022-11" db="UniProtKB">
        <authorList>
            <consortium name="EnsemblMetazoa"/>
        </authorList>
    </citation>
    <scope>IDENTIFICATION</scope>
</reference>
<sequence length="95" mass="10827">MTSLVTDVLLANTDLLEKEDLGTRIGKLSTHIDEIKGEIYHAVHKKYANYRPTRDSTQELHNKVQTLSTEMQTLSNKIKVLTHKITIPPAPLTYR</sequence>
<evidence type="ECO:0000256" key="1">
    <source>
        <dbReference type="SAM" id="Coils"/>
    </source>
</evidence>
<proteinExistence type="predicted"/>
<evidence type="ECO:0000259" key="2">
    <source>
        <dbReference type="Pfam" id="PF06248"/>
    </source>
</evidence>
<evidence type="ECO:0000313" key="3">
    <source>
        <dbReference type="EnsemblMetazoa" id="XP_038079079.1"/>
    </source>
</evidence>
<feature type="domain" description="Centromere/kinetochore protein zw10 N-terminal" evidence="2">
    <location>
        <begin position="28"/>
        <end position="79"/>
    </location>
</feature>
<accession>A0A914BSC5</accession>